<evidence type="ECO:0000313" key="4">
    <source>
        <dbReference type="EMBL" id="TYS67971.1"/>
    </source>
</evidence>
<evidence type="ECO:0000256" key="2">
    <source>
        <dbReference type="SAM" id="SignalP"/>
    </source>
</evidence>
<feature type="signal peptide" evidence="2">
    <location>
        <begin position="1"/>
        <end position="19"/>
    </location>
</feature>
<keyword evidence="2" id="KW-0732">Signal</keyword>
<evidence type="ECO:0000256" key="1">
    <source>
        <dbReference type="ARBA" id="ARBA00022801"/>
    </source>
</evidence>
<dbReference type="OrthoDB" id="9812921at2"/>
<dbReference type="EMBL" id="VTET01000011">
    <property type="protein sequence ID" value="TYS67971.1"/>
    <property type="molecule type" value="Genomic_DNA"/>
</dbReference>
<dbReference type="PANTHER" id="PTHR42776">
    <property type="entry name" value="SERINE PEPTIDASE S9 FAMILY MEMBER"/>
    <property type="match status" value="1"/>
</dbReference>
<dbReference type="GO" id="GO:0004252">
    <property type="term" value="F:serine-type endopeptidase activity"/>
    <property type="evidence" value="ECO:0007669"/>
    <property type="project" value="TreeGrafter"/>
</dbReference>
<protein>
    <submittedName>
        <fullName evidence="4">S9 family peptidase</fullName>
    </submittedName>
</protein>
<dbReference type="Pfam" id="PF00326">
    <property type="entry name" value="Peptidase_S9"/>
    <property type="match status" value="1"/>
</dbReference>
<organism evidence="4 5">
    <name type="scientific">Sutcliffiella horikoshii</name>
    <dbReference type="NCBI Taxonomy" id="79883"/>
    <lineage>
        <taxon>Bacteria</taxon>
        <taxon>Bacillati</taxon>
        <taxon>Bacillota</taxon>
        <taxon>Bacilli</taxon>
        <taxon>Bacillales</taxon>
        <taxon>Bacillaceae</taxon>
        <taxon>Sutcliffiella</taxon>
    </lineage>
</organism>
<evidence type="ECO:0000259" key="3">
    <source>
        <dbReference type="Pfam" id="PF00326"/>
    </source>
</evidence>
<dbReference type="Gene3D" id="3.40.50.1820">
    <property type="entry name" value="alpha/beta hydrolase"/>
    <property type="match status" value="1"/>
</dbReference>
<comment type="caution">
    <text evidence="4">The sequence shown here is derived from an EMBL/GenBank/DDBJ whole genome shotgun (WGS) entry which is preliminary data.</text>
</comment>
<accession>A0A5D4SZ58</accession>
<reference evidence="4 5" key="1">
    <citation type="submission" date="2019-08" db="EMBL/GenBank/DDBJ databases">
        <title>Bacillus genomes from the desert of Cuatro Cienegas, Coahuila.</title>
        <authorList>
            <person name="Olmedo-Alvarez G."/>
        </authorList>
    </citation>
    <scope>NUCLEOTIDE SEQUENCE [LARGE SCALE GENOMIC DNA]</scope>
    <source>
        <strain evidence="4 5">CH98b_3T</strain>
    </source>
</reference>
<dbReference type="SUPFAM" id="SSF53474">
    <property type="entry name" value="alpha/beta-Hydrolases"/>
    <property type="match status" value="1"/>
</dbReference>
<dbReference type="InterPro" id="IPR029058">
    <property type="entry name" value="AB_hydrolase_fold"/>
</dbReference>
<dbReference type="Proteomes" id="UP000324517">
    <property type="component" value="Unassembled WGS sequence"/>
</dbReference>
<name>A0A5D4SZ58_9BACI</name>
<dbReference type="GO" id="GO:0006508">
    <property type="term" value="P:proteolysis"/>
    <property type="evidence" value="ECO:0007669"/>
    <property type="project" value="InterPro"/>
</dbReference>
<dbReference type="RefSeq" id="WP_148980315.1">
    <property type="nucleotide sequence ID" value="NZ_JBNILM010000012.1"/>
</dbReference>
<feature type="domain" description="Peptidase S9 prolyl oligopeptidase catalytic" evidence="3">
    <location>
        <begin position="102"/>
        <end position="293"/>
    </location>
</feature>
<evidence type="ECO:0000313" key="5">
    <source>
        <dbReference type="Proteomes" id="UP000324517"/>
    </source>
</evidence>
<gene>
    <name evidence="4" type="ORF">FZC75_18400</name>
</gene>
<dbReference type="InterPro" id="IPR001375">
    <property type="entry name" value="Peptidase_S9_cat"/>
</dbReference>
<dbReference type="AlphaFoldDB" id="A0A5D4SZ58"/>
<proteinExistence type="predicted"/>
<feature type="chain" id="PRO_5039123097" evidence="2">
    <location>
        <begin position="20"/>
        <end position="293"/>
    </location>
</feature>
<keyword evidence="1" id="KW-0378">Hydrolase</keyword>
<dbReference type="PANTHER" id="PTHR42776:SF27">
    <property type="entry name" value="DIPEPTIDYL PEPTIDASE FAMILY MEMBER 6"/>
    <property type="match status" value="1"/>
</dbReference>
<sequence length="293" mass="32657">MKKISLIILIFTISINIIACSPASSDKQKSIKSIDLLNIQNKANGVEINRLEYDSDGLNVVGFILKPEEVTADTKLPVLIFNRGGNQNDGMITTETLGYLSNWASQGYVVLASQYRGNGGSEGKEEFGGSDVNDVLNLMNVAKELDYADEDHTVMLGLSRGGLMSYLGMKNNMNVKAVAVIGGISDLSNFYHSRKDVRPMLEDLVGNPVDNSDAYAERSAVNWVNELDLPLLILHGEKDQRVPVTQVRELAKELKEENKTYKYIEYPGGDHTLSTHFEEAHEEIFKWFDQHLK</sequence>